<gene>
    <name evidence="1" type="ORF">NEISUBOT_05451</name>
</gene>
<reference evidence="1 2" key="1">
    <citation type="submission" date="2010-01" db="EMBL/GenBank/DDBJ databases">
        <authorList>
            <person name="Weinstock G."/>
            <person name="Sodergren E."/>
            <person name="Clifton S."/>
            <person name="Fulton L."/>
            <person name="Fulton B."/>
            <person name="Courtney L."/>
            <person name="Fronick C."/>
            <person name="Harrison M."/>
            <person name="Strong C."/>
            <person name="Farmer C."/>
            <person name="Delahaunty K."/>
            <person name="Markovic C."/>
            <person name="Hall O."/>
            <person name="Minx P."/>
            <person name="Tomlinson C."/>
            <person name="Mitreva M."/>
            <person name="Nelson J."/>
            <person name="Hou S."/>
            <person name="Wollam A."/>
            <person name="Pepin K.H."/>
            <person name="Johnson M."/>
            <person name="Bhonagiri V."/>
            <person name="Nash W.E."/>
            <person name="Warren W."/>
            <person name="Chinwalla A."/>
            <person name="Mardis E.R."/>
            <person name="Wilson R.K."/>
        </authorList>
    </citation>
    <scope>NUCLEOTIDE SEQUENCE [LARGE SCALE GENOMIC DNA]</scope>
    <source>
        <strain evidence="1 2">NJ9703</strain>
    </source>
</reference>
<evidence type="ECO:0000313" key="2">
    <source>
        <dbReference type="Proteomes" id="UP000004621"/>
    </source>
</evidence>
<name>A0A9W5IP40_NEISU</name>
<organism evidence="1 2">
    <name type="scientific">Neisseria subflava NJ9703</name>
    <dbReference type="NCBI Taxonomy" id="546268"/>
    <lineage>
        <taxon>Bacteria</taxon>
        <taxon>Pseudomonadati</taxon>
        <taxon>Pseudomonadota</taxon>
        <taxon>Betaproteobacteria</taxon>
        <taxon>Neisseriales</taxon>
        <taxon>Neisseriaceae</taxon>
        <taxon>Neisseria</taxon>
    </lineage>
</organism>
<dbReference type="AlphaFoldDB" id="A0A9W5IP40"/>
<accession>A0A9W5IP40</accession>
<proteinExistence type="predicted"/>
<comment type="caution">
    <text evidence="1">The sequence shown here is derived from an EMBL/GenBank/DDBJ whole genome shotgun (WGS) entry which is preliminary data.</text>
</comment>
<dbReference type="Proteomes" id="UP000004621">
    <property type="component" value="Unassembled WGS sequence"/>
</dbReference>
<dbReference type="EMBL" id="ACEO02000014">
    <property type="protein sequence ID" value="EFC51117.1"/>
    <property type="molecule type" value="Genomic_DNA"/>
</dbReference>
<sequence length="41" mass="4746">MANCKNSRKFHYIKLQNVQTASLVLDTFVSNFLILQEIAVF</sequence>
<evidence type="ECO:0000313" key="1">
    <source>
        <dbReference type="EMBL" id="EFC51117.1"/>
    </source>
</evidence>
<protein>
    <submittedName>
        <fullName evidence="1">Uncharacterized protein</fullName>
    </submittedName>
</protein>